<feature type="binding site" evidence="6">
    <location>
        <begin position="139"/>
        <end position="142"/>
    </location>
    <ligand>
        <name>FMN</name>
        <dbReference type="ChEBI" id="CHEBI:58210"/>
    </ligand>
</feature>
<organism evidence="8 9">
    <name type="scientific">Pseudonocardia alaniniphila</name>
    <dbReference type="NCBI Taxonomy" id="75291"/>
    <lineage>
        <taxon>Bacteria</taxon>
        <taxon>Bacillati</taxon>
        <taxon>Actinomycetota</taxon>
        <taxon>Actinomycetes</taxon>
        <taxon>Pseudonocardiales</taxon>
        <taxon>Pseudonocardiaceae</taxon>
        <taxon>Pseudonocardia</taxon>
    </lineage>
</organism>
<keyword evidence="1 6" id="KW-0285">Flavoprotein</keyword>
<comment type="similarity">
    <text evidence="6">Belongs to the azoreductase type 1 family.</text>
</comment>
<name>A0ABS9TU73_9PSEU</name>
<dbReference type="InterPro" id="IPR003680">
    <property type="entry name" value="Flavodoxin_fold"/>
</dbReference>
<dbReference type="PANTHER" id="PTHR43741:SF4">
    <property type="entry name" value="FMN-DEPENDENT NADH:QUINONE OXIDOREDUCTASE"/>
    <property type="match status" value="1"/>
</dbReference>
<keyword evidence="3 6" id="KW-0560">Oxidoreductase</keyword>
<feature type="binding site" evidence="6">
    <location>
        <position position="10"/>
    </location>
    <ligand>
        <name>FMN</name>
        <dbReference type="ChEBI" id="CHEBI:58210"/>
    </ligand>
</feature>
<dbReference type="PANTHER" id="PTHR43741">
    <property type="entry name" value="FMN-DEPENDENT NADH-AZOREDUCTASE 1"/>
    <property type="match status" value="1"/>
</dbReference>
<keyword evidence="2 6" id="KW-0288">FMN</keyword>
<reference evidence="8 9" key="1">
    <citation type="submission" date="2022-03" db="EMBL/GenBank/DDBJ databases">
        <title>Pseudonocardia alaer sp. nov., a novel actinomycete isolated from reed forest soil.</title>
        <authorList>
            <person name="Wang L."/>
        </authorList>
    </citation>
    <scope>NUCLEOTIDE SEQUENCE [LARGE SCALE GENOMIC DNA]</scope>
    <source>
        <strain evidence="8 9">Y-16303</strain>
    </source>
</reference>
<gene>
    <name evidence="6" type="primary">azoR</name>
    <name evidence="8" type="ORF">MMF94_41060</name>
</gene>
<comment type="caution">
    <text evidence="8">The sequence shown here is derived from an EMBL/GenBank/DDBJ whole genome shotgun (WGS) entry which is preliminary data.</text>
</comment>
<accession>A0ABS9TU73</accession>
<proteinExistence type="inferred from homology"/>
<evidence type="ECO:0000256" key="5">
    <source>
        <dbReference type="ARBA" id="ARBA00048542"/>
    </source>
</evidence>
<comment type="function">
    <text evidence="6">Also exhibits azoreductase activity. Catalyzes the reductive cleavage of the azo bond in aromatic azo compounds to the corresponding amines.</text>
</comment>
<keyword evidence="4 6" id="KW-0520">NAD</keyword>
<dbReference type="SUPFAM" id="SSF52218">
    <property type="entry name" value="Flavoproteins"/>
    <property type="match status" value="1"/>
</dbReference>
<dbReference type="InterPro" id="IPR050104">
    <property type="entry name" value="FMN-dep_NADH:Q_OxRdtase_AzoR1"/>
</dbReference>
<dbReference type="EMBL" id="JAKXMK010000057">
    <property type="protein sequence ID" value="MCH6172109.1"/>
    <property type="molecule type" value="Genomic_DNA"/>
</dbReference>
<evidence type="ECO:0000256" key="4">
    <source>
        <dbReference type="ARBA" id="ARBA00023027"/>
    </source>
</evidence>
<dbReference type="Proteomes" id="UP001299970">
    <property type="component" value="Unassembled WGS sequence"/>
</dbReference>
<feature type="domain" description="Flavodoxin-like fold" evidence="7">
    <location>
        <begin position="3"/>
        <end position="175"/>
    </location>
</feature>
<comment type="catalytic activity">
    <reaction evidence="6">
        <text>2 a quinone + NADH + H(+) = 2 a 1,4-benzosemiquinone + NAD(+)</text>
        <dbReference type="Rhea" id="RHEA:65952"/>
        <dbReference type="ChEBI" id="CHEBI:15378"/>
        <dbReference type="ChEBI" id="CHEBI:57540"/>
        <dbReference type="ChEBI" id="CHEBI:57945"/>
        <dbReference type="ChEBI" id="CHEBI:132124"/>
        <dbReference type="ChEBI" id="CHEBI:134225"/>
    </reaction>
</comment>
<dbReference type="InterPro" id="IPR029039">
    <property type="entry name" value="Flavoprotein-like_sf"/>
</dbReference>
<comment type="function">
    <text evidence="6">Quinone reductase that provides resistance to thiol-specific stress caused by electrophilic quinones.</text>
</comment>
<sequence length="216" mass="22982">MPNLLQLDSSADLRTSRSRSITATFANTWTALGPDHTVTRRDLHRDPLPHLADADLHWPARLRPAGASPPAEAERQQQGLIDELLAADVLLLGAPLYNYSVPSTLKAWIDNIHVPGLTAPFGSADTQPLKGRPAVIVTSRGGAYDTGTPTEGWDHAVPALQLILGSSLGMSVSVITTNLTLAETVPALADQLDRSRNELAAAHREATELAEKLGAA</sequence>
<comment type="caution">
    <text evidence="6">Lacks conserved residue(s) required for the propagation of feature annotation.</text>
</comment>
<evidence type="ECO:0000256" key="2">
    <source>
        <dbReference type="ARBA" id="ARBA00022643"/>
    </source>
</evidence>
<dbReference type="EC" id="1.6.5.-" evidence="6"/>
<comment type="catalytic activity">
    <reaction evidence="5">
        <text>N,N-dimethyl-1,4-phenylenediamine + anthranilate + 2 NAD(+) = 2-(4-dimethylaminophenyl)diazenylbenzoate + 2 NADH + 2 H(+)</text>
        <dbReference type="Rhea" id="RHEA:55872"/>
        <dbReference type="ChEBI" id="CHEBI:15378"/>
        <dbReference type="ChEBI" id="CHEBI:15783"/>
        <dbReference type="ChEBI" id="CHEBI:16567"/>
        <dbReference type="ChEBI" id="CHEBI:57540"/>
        <dbReference type="ChEBI" id="CHEBI:57945"/>
        <dbReference type="ChEBI" id="CHEBI:71579"/>
        <dbReference type="EC" id="1.7.1.17"/>
    </reaction>
    <physiologicalReaction direction="right-to-left" evidence="5">
        <dbReference type="Rhea" id="RHEA:55874"/>
    </physiologicalReaction>
</comment>
<evidence type="ECO:0000259" key="7">
    <source>
        <dbReference type="Pfam" id="PF02525"/>
    </source>
</evidence>
<dbReference type="Gene3D" id="3.40.50.360">
    <property type="match status" value="1"/>
</dbReference>
<dbReference type="InterPro" id="IPR023048">
    <property type="entry name" value="NADH:quinone_OxRdtase_FMN_depd"/>
</dbReference>
<protein>
    <recommendedName>
        <fullName evidence="6">FMN dependent NADH:quinone oxidoreductase</fullName>
        <ecNumber evidence="6">1.6.5.-</ecNumber>
    </recommendedName>
    <alternativeName>
        <fullName evidence="6">Azo-dye reductase</fullName>
    </alternativeName>
    <alternativeName>
        <fullName evidence="6">FMN-dependent NADH-azo compound oxidoreductase</fullName>
    </alternativeName>
    <alternativeName>
        <fullName evidence="6">FMN-dependent NADH-azoreductase</fullName>
        <ecNumber evidence="6">1.7.1.17</ecNumber>
    </alternativeName>
</protein>
<comment type="cofactor">
    <cofactor evidence="6">
        <name>FMN</name>
        <dbReference type="ChEBI" id="CHEBI:58210"/>
    </cofactor>
    <text evidence="6">Binds 1 FMN per subunit.</text>
</comment>
<evidence type="ECO:0000313" key="9">
    <source>
        <dbReference type="Proteomes" id="UP001299970"/>
    </source>
</evidence>
<feature type="binding site" evidence="6">
    <location>
        <begin position="16"/>
        <end position="18"/>
    </location>
    <ligand>
        <name>FMN</name>
        <dbReference type="ChEBI" id="CHEBI:58210"/>
    </ligand>
</feature>
<dbReference type="Pfam" id="PF02525">
    <property type="entry name" value="Flavodoxin_2"/>
    <property type="match status" value="1"/>
</dbReference>
<evidence type="ECO:0000313" key="8">
    <source>
        <dbReference type="EMBL" id="MCH6172109.1"/>
    </source>
</evidence>
<evidence type="ECO:0000256" key="1">
    <source>
        <dbReference type="ARBA" id="ARBA00022630"/>
    </source>
</evidence>
<dbReference type="RefSeq" id="WP_241042916.1">
    <property type="nucleotide sequence ID" value="NZ_BAAAJF010000002.1"/>
</dbReference>
<evidence type="ECO:0000256" key="6">
    <source>
        <dbReference type="HAMAP-Rule" id="MF_01216"/>
    </source>
</evidence>
<comment type="subunit">
    <text evidence="6">Homodimer.</text>
</comment>
<dbReference type="EC" id="1.7.1.17" evidence="6"/>
<evidence type="ECO:0000256" key="3">
    <source>
        <dbReference type="ARBA" id="ARBA00023002"/>
    </source>
</evidence>
<keyword evidence="9" id="KW-1185">Reference proteome</keyword>
<dbReference type="HAMAP" id="MF_01216">
    <property type="entry name" value="Azoreductase_type1"/>
    <property type="match status" value="1"/>
</dbReference>